<dbReference type="GO" id="GO:0000976">
    <property type="term" value="F:transcription cis-regulatory region binding"/>
    <property type="evidence" value="ECO:0007669"/>
    <property type="project" value="TreeGrafter"/>
</dbReference>
<keyword evidence="8" id="KW-1185">Reference proteome</keyword>
<dbReference type="Gene3D" id="1.10.10.60">
    <property type="entry name" value="Homeodomain-like"/>
    <property type="match status" value="1"/>
</dbReference>
<evidence type="ECO:0000256" key="3">
    <source>
        <dbReference type="ARBA" id="ARBA00023125"/>
    </source>
</evidence>
<keyword evidence="3 5" id="KW-0238">DNA-binding</keyword>
<evidence type="ECO:0000256" key="4">
    <source>
        <dbReference type="ARBA" id="ARBA00023163"/>
    </source>
</evidence>
<keyword evidence="1" id="KW-0678">Repressor</keyword>
<protein>
    <submittedName>
        <fullName evidence="7">TetR/AcrR family transcriptional regulator</fullName>
    </submittedName>
</protein>
<dbReference type="Proteomes" id="UP000570166">
    <property type="component" value="Unassembled WGS sequence"/>
</dbReference>
<feature type="DNA-binding region" description="H-T-H motif" evidence="5">
    <location>
        <begin position="31"/>
        <end position="50"/>
    </location>
</feature>
<dbReference type="Pfam" id="PF00440">
    <property type="entry name" value="TetR_N"/>
    <property type="match status" value="1"/>
</dbReference>
<dbReference type="PROSITE" id="PS50977">
    <property type="entry name" value="HTH_TETR_2"/>
    <property type="match status" value="1"/>
</dbReference>
<keyword evidence="2" id="KW-0805">Transcription regulation</keyword>
<dbReference type="SUPFAM" id="SSF48498">
    <property type="entry name" value="Tetracyclin repressor-like, C-terminal domain"/>
    <property type="match status" value="1"/>
</dbReference>
<evidence type="ECO:0000256" key="1">
    <source>
        <dbReference type="ARBA" id="ARBA00022491"/>
    </source>
</evidence>
<dbReference type="GO" id="GO:0003700">
    <property type="term" value="F:DNA-binding transcription factor activity"/>
    <property type="evidence" value="ECO:0007669"/>
    <property type="project" value="TreeGrafter"/>
</dbReference>
<dbReference type="InterPro" id="IPR009057">
    <property type="entry name" value="Homeodomain-like_sf"/>
</dbReference>
<dbReference type="PANTHER" id="PTHR30055:SF175">
    <property type="entry name" value="HTH-TYPE TRANSCRIPTIONAL REPRESSOR KSTR2"/>
    <property type="match status" value="1"/>
</dbReference>
<dbReference type="Pfam" id="PF17932">
    <property type="entry name" value="TetR_C_24"/>
    <property type="match status" value="1"/>
</dbReference>
<comment type="caution">
    <text evidence="7">The sequence shown here is derived from an EMBL/GenBank/DDBJ whole genome shotgun (WGS) entry which is preliminary data.</text>
</comment>
<evidence type="ECO:0000313" key="8">
    <source>
        <dbReference type="Proteomes" id="UP000570166"/>
    </source>
</evidence>
<dbReference type="InterPro" id="IPR041490">
    <property type="entry name" value="KstR2_TetR_C"/>
</dbReference>
<organism evidence="7 8">
    <name type="scientific">Sphingomonas chungangi</name>
    <dbReference type="NCBI Taxonomy" id="2683589"/>
    <lineage>
        <taxon>Bacteria</taxon>
        <taxon>Pseudomonadati</taxon>
        <taxon>Pseudomonadota</taxon>
        <taxon>Alphaproteobacteria</taxon>
        <taxon>Sphingomonadales</taxon>
        <taxon>Sphingomonadaceae</taxon>
        <taxon>Sphingomonas</taxon>
    </lineage>
</organism>
<evidence type="ECO:0000256" key="5">
    <source>
        <dbReference type="PROSITE-ProRule" id="PRU00335"/>
    </source>
</evidence>
<dbReference type="InterPro" id="IPR001647">
    <property type="entry name" value="HTH_TetR"/>
</dbReference>
<evidence type="ECO:0000256" key="2">
    <source>
        <dbReference type="ARBA" id="ARBA00023015"/>
    </source>
</evidence>
<dbReference type="Gene3D" id="1.10.357.10">
    <property type="entry name" value="Tetracycline Repressor, domain 2"/>
    <property type="match status" value="1"/>
</dbReference>
<dbReference type="PANTHER" id="PTHR30055">
    <property type="entry name" value="HTH-TYPE TRANSCRIPTIONAL REGULATOR RUTR"/>
    <property type="match status" value="1"/>
</dbReference>
<dbReference type="AlphaFoldDB" id="A0A838L8D5"/>
<reference evidence="7 8" key="1">
    <citation type="submission" date="2020-07" db="EMBL/GenBank/DDBJ databases">
        <authorList>
            <person name="Sun Q."/>
        </authorList>
    </citation>
    <scope>NUCLEOTIDE SEQUENCE [LARGE SCALE GENOMIC DNA]</scope>
    <source>
        <strain evidence="7 8">CGMCC 1.13654</strain>
    </source>
</reference>
<evidence type="ECO:0000313" key="7">
    <source>
        <dbReference type="EMBL" id="MBA2935287.1"/>
    </source>
</evidence>
<proteinExistence type="predicted"/>
<dbReference type="InterPro" id="IPR036271">
    <property type="entry name" value="Tet_transcr_reg_TetR-rel_C_sf"/>
</dbReference>
<dbReference type="RefSeq" id="WP_160365286.1">
    <property type="nucleotide sequence ID" value="NZ_JACEIB010000025.1"/>
</dbReference>
<dbReference type="PRINTS" id="PR00455">
    <property type="entry name" value="HTHTETR"/>
</dbReference>
<dbReference type="SUPFAM" id="SSF46689">
    <property type="entry name" value="Homeodomain-like"/>
    <property type="match status" value="1"/>
</dbReference>
<keyword evidence="4" id="KW-0804">Transcription</keyword>
<name>A0A838L8D5_9SPHN</name>
<accession>A0A838L8D5</accession>
<dbReference type="InterPro" id="IPR050109">
    <property type="entry name" value="HTH-type_TetR-like_transc_reg"/>
</dbReference>
<feature type="domain" description="HTH tetR-type" evidence="6">
    <location>
        <begin position="8"/>
        <end position="68"/>
    </location>
</feature>
<evidence type="ECO:0000259" key="6">
    <source>
        <dbReference type="PROSITE" id="PS50977"/>
    </source>
</evidence>
<sequence length="217" mass="24097">MGKVSTRAAKRVEIMRIGAALFKEVGYEAATVDEIARRAEMDRATLYYYFKGKQELFREMVNMATSSNVSTAEEIAALDEAPDVRLRKLIRALFESYQQHFPYLYVYLEQDINRLAQDQSAWSTDILALNDRFNKAVVRIISDGRKAGLFSSRGSDKILAAGVLGMCNWSHRWFSPNGRLSASEIAEIFADMVLGGLVGTGARAAKNAPKKAAASSR</sequence>
<gene>
    <name evidence="7" type="ORF">HZF05_14460</name>
</gene>
<dbReference type="EMBL" id="JACEIB010000025">
    <property type="protein sequence ID" value="MBA2935287.1"/>
    <property type="molecule type" value="Genomic_DNA"/>
</dbReference>